<dbReference type="Gene3D" id="1.25.10.10">
    <property type="entry name" value="Leucine-rich Repeat Variant"/>
    <property type="match status" value="1"/>
</dbReference>
<dbReference type="InterPro" id="IPR016024">
    <property type="entry name" value="ARM-type_fold"/>
</dbReference>
<dbReference type="EMBL" id="PKSM01000129">
    <property type="protein sequence ID" value="POW09302.1"/>
    <property type="molecule type" value="Genomic_DNA"/>
</dbReference>
<dbReference type="InterPro" id="IPR001494">
    <property type="entry name" value="Importin-beta_N"/>
</dbReference>
<comment type="subcellular location">
    <subcellularLocation>
        <location evidence="2">Cytoplasm</location>
    </subcellularLocation>
    <subcellularLocation>
        <location evidence="1">Nucleus</location>
    </subcellularLocation>
</comment>
<comment type="caution">
    <text evidence="8">The sequence shown here is derived from an EMBL/GenBank/DDBJ whole genome shotgun (WGS) entry which is preliminary data.</text>
</comment>
<dbReference type="AlphaFoldDB" id="A0A2S4VIC8"/>
<dbReference type="Pfam" id="PF03810">
    <property type="entry name" value="IBN_N"/>
    <property type="match status" value="1"/>
</dbReference>
<evidence type="ECO:0000256" key="4">
    <source>
        <dbReference type="ARBA" id="ARBA00022490"/>
    </source>
</evidence>
<keyword evidence="3" id="KW-0813">Transport</keyword>
<gene>
    <name evidence="8" type="ORF">PSHT_09204</name>
</gene>
<dbReference type="VEuPathDB" id="FungiDB:PSHT_09204"/>
<evidence type="ECO:0000256" key="2">
    <source>
        <dbReference type="ARBA" id="ARBA00004496"/>
    </source>
</evidence>
<dbReference type="Proteomes" id="UP000238274">
    <property type="component" value="Unassembled WGS sequence"/>
</dbReference>
<reference evidence="8 9" key="1">
    <citation type="submission" date="2017-12" db="EMBL/GenBank/DDBJ databases">
        <title>Gene loss provides genomic basis for host adaptation in cereal stripe rust fungi.</title>
        <authorList>
            <person name="Xia C."/>
        </authorList>
    </citation>
    <scope>NUCLEOTIDE SEQUENCE [LARGE SCALE GENOMIC DNA]</scope>
    <source>
        <strain evidence="8 9">93TX-2</strain>
    </source>
</reference>
<evidence type="ECO:0000256" key="6">
    <source>
        <dbReference type="ARBA" id="ARBA00023242"/>
    </source>
</evidence>
<dbReference type="InterPro" id="IPR013713">
    <property type="entry name" value="XPO2_central"/>
</dbReference>
<evidence type="ECO:0000259" key="7">
    <source>
        <dbReference type="PROSITE" id="PS50166"/>
    </source>
</evidence>
<dbReference type="GO" id="GO:0031267">
    <property type="term" value="F:small GTPase binding"/>
    <property type="evidence" value="ECO:0007669"/>
    <property type="project" value="InterPro"/>
</dbReference>
<dbReference type="GO" id="GO:0005635">
    <property type="term" value="C:nuclear envelope"/>
    <property type="evidence" value="ECO:0007669"/>
    <property type="project" value="TreeGrafter"/>
</dbReference>
<evidence type="ECO:0000313" key="8">
    <source>
        <dbReference type="EMBL" id="POW09302.1"/>
    </source>
</evidence>
<dbReference type="OrthoDB" id="2501327at2759"/>
<dbReference type="GO" id="GO:0006606">
    <property type="term" value="P:protein import into nucleus"/>
    <property type="evidence" value="ECO:0007669"/>
    <property type="project" value="TreeGrafter"/>
</dbReference>
<name>A0A2S4VIC8_9BASI</name>
<dbReference type="GO" id="GO:0006611">
    <property type="term" value="P:protein export from nucleus"/>
    <property type="evidence" value="ECO:0007669"/>
    <property type="project" value="TreeGrafter"/>
</dbReference>
<dbReference type="Pfam" id="PF08506">
    <property type="entry name" value="Cse1"/>
    <property type="match status" value="1"/>
</dbReference>
<keyword evidence="5" id="KW-0653">Protein transport</keyword>
<feature type="domain" description="Importin N-terminal" evidence="7">
    <location>
        <begin position="1"/>
        <end position="69"/>
    </location>
</feature>
<dbReference type="PROSITE" id="PS50166">
    <property type="entry name" value="IMPORTIN_B_NT"/>
    <property type="match status" value="1"/>
</dbReference>
<accession>A0A2S4VIC8</accession>
<evidence type="ECO:0000256" key="3">
    <source>
        <dbReference type="ARBA" id="ARBA00022448"/>
    </source>
</evidence>
<dbReference type="InterPro" id="IPR011989">
    <property type="entry name" value="ARM-like"/>
</dbReference>
<evidence type="ECO:0000256" key="1">
    <source>
        <dbReference type="ARBA" id="ARBA00004123"/>
    </source>
</evidence>
<sequence length="301" mass="33558">MAKQHLGFGNVLIAITQDSKADPTARQAAALAFKNWIKNSWAPEEGEEGQIATADRDGLKAKLVSVLISLANSPSLLIQYSEAISIIATSDFPEQWPDLIDQLVQNFNQNDWNANNALLSTAHAIFKSLILLCVGGAPSSGQTLCLRKSNMSWTASANPTGHSTLTNLAPNLPRSDQQTLAKSLLLMIQIYYDLNCQDIPEYFEDHLTEFMNLLHKYLTWDIPYLVSEQQAEADDEEEGEAGDLEKIRAGICEVVELYSLRYLDVFPMMDVFVKTCWDMLTKLGRHQRSDILLIDATVFSS</sequence>
<proteinExistence type="predicted"/>
<dbReference type="PANTHER" id="PTHR10997:SF8">
    <property type="entry name" value="EXPORTIN-2"/>
    <property type="match status" value="1"/>
</dbReference>
<dbReference type="SUPFAM" id="SSF48371">
    <property type="entry name" value="ARM repeat"/>
    <property type="match status" value="1"/>
</dbReference>
<protein>
    <recommendedName>
        <fullName evidence="7">Importin N-terminal domain-containing protein</fullName>
    </recommendedName>
</protein>
<evidence type="ECO:0000256" key="5">
    <source>
        <dbReference type="ARBA" id="ARBA00022927"/>
    </source>
</evidence>
<keyword evidence="4" id="KW-0963">Cytoplasm</keyword>
<keyword evidence="6" id="KW-0539">Nucleus</keyword>
<evidence type="ECO:0000313" key="9">
    <source>
        <dbReference type="Proteomes" id="UP000238274"/>
    </source>
</evidence>
<dbReference type="PANTHER" id="PTHR10997">
    <property type="entry name" value="IMPORTIN-7, 8, 11"/>
    <property type="match status" value="1"/>
</dbReference>
<reference evidence="9" key="2">
    <citation type="journal article" date="2018" name="BMC Genomics">
        <title>Genomic insights into host adaptation between the wheat stripe rust pathogen (Puccinia striiformis f. sp. tritici) and the barley stripe rust pathogen (Puccinia striiformis f. sp. hordei).</title>
        <authorList>
            <person name="Xia C."/>
            <person name="Wang M."/>
            <person name="Yin C."/>
            <person name="Cornejo O.E."/>
            <person name="Hulbert S.H."/>
            <person name="Chen X."/>
        </authorList>
    </citation>
    <scope>NUCLEOTIDE SEQUENCE [LARGE SCALE GENOMIC DNA]</scope>
    <source>
        <strain evidence="9">93TX-2</strain>
    </source>
</reference>
<dbReference type="GO" id="GO:0005829">
    <property type="term" value="C:cytosol"/>
    <property type="evidence" value="ECO:0007669"/>
    <property type="project" value="TreeGrafter"/>
</dbReference>
<reference evidence="9" key="3">
    <citation type="journal article" date="2018" name="Mol. Plant Microbe Interact.">
        <title>Genome sequence resources for the wheat stripe rust pathogen (Puccinia striiformis f. sp. tritici) and the barley stripe rust pathogen (Puccinia striiformis f. sp. hordei).</title>
        <authorList>
            <person name="Xia C."/>
            <person name="Wang M."/>
            <person name="Yin C."/>
            <person name="Cornejo O.E."/>
            <person name="Hulbert S.H."/>
            <person name="Chen X."/>
        </authorList>
    </citation>
    <scope>NUCLEOTIDE SEQUENCE [LARGE SCALE GENOMIC DNA]</scope>
    <source>
        <strain evidence="9">93TX-2</strain>
    </source>
</reference>
<keyword evidence="9" id="KW-1185">Reference proteome</keyword>
<dbReference type="VEuPathDB" id="FungiDB:PSTT_06234"/>
<organism evidence="8 9">
    <name type="scientific">Puccinia striiformis</name>
    <dbReference type="NCBI Taxonomy" id="27350"/>
    <lineage>
        <taxon>Eukaryota</taxon>
        <taxon>Fungi</taxon>
        <taxon>Dikarya</taxon>
        <taxon>Basidiomycota</taxon>
        <taxon>Pucciniomycotina</taxon>
        <taxon>Pucciniomycetes</taxon>
        <taxon>Pucciniales</taxon>
        <taxon>Pucciniaceae</taxon>
        <taxon>Puccinia</taxon>
    </lineage>
</organism>
<dbReference type="GO" id="GO:0005049">
    <property type="term" value="F:nuclear export signal receptor activity"/>
    <property type="evidence" value="ECO:0007669"/>
    <property type="project" value="TreeGrafter"/>
</dbReference>